<reference evidence="6" key="1">
    <citation type="journal article" date="2020" name="mSystems">
        <title>Genome- and Community-Level Interaction Insights into Carbon Utilization and Element Cycling Functions of Hydrothermarchaeota in Hydrothermal Sediment.</title>
        <authorList>
            <person name="Zhou Z."/>
            <person name="Liu Y."/>
            <person name="Xu W."/>
            <person name="Pan J."/>
            <person name="Luo Z.H."/>
            <person name="Li M."/>
        </authorList>
    </citation>
    <scope>NUCLEOTIDE SEQUENCE [LARGE SCALE GENOMIC DNA]</scope>
    <source>
        <strain evidence="6">SpSt-123</strain>
    </source>
</reference>
<keyword evidence="3 6" id="KW-0808">Transferase</keyword>
<keyword evidence="4" id="KW-0949">S-adenosyl-L-methionine</keyword>
<evidence type="ECO:0000256" key="3">
    <source>
        <dbReference type="ARBA" id="ARBA00022679"/>
    </source>
</evidence>
<evidence type="ECO:0000256" key="2">
    <source>
        <dbReference type="ARBA" id="ARBA00022603"/>
    </source>
</evidence>
<comment type="similarity">
    <text evidence="1">Belongs to the class IV-like SAM-binding methyltransferase superfamily. RNA methyltransferase TrmH family.</text>
</comment>
<dbReference type="InterPro" id="IPR001537">
    <property type="entry name" value="SpoU_MeTrfase"/>
</dbReference>
<dbReference type="PANTHER" id="PTHR42786">
    <property type="entry name" value="TRNA/RRNA METHYLTRANSFERASE"/>
    <property type="match status" value="1"/>
</dbReference>
<feature type="domain" description="tRNA/rRNA methyltransferase SpoU type" evidence="5">
    <location>
        <begin position="2"/>
        <end position="151"/>
    </location>
</feature>
<keyword evidence="2 6" id="KW-0489">Methyltransferase</keyword>
<dbReference type="GO" id="GO:0002128">
    <property type="term" value="P:tRNA nucleoside ribose methylation"/>
    <property type="evidence" value="ECO:0007669"/>
    <property type="project" value="TreeGrafter"/>
</dbReference>
<dbReference type="InterPro" id="IPR029026">
    <property type="entry name" value="tRNA_m1G_MTases_N"/>
</dbReference>
<comment type="caution">
    <text evidence="6">The sequence shown here is derived from an EMBL/GenBank/DDBJ whole genome shotgun (WGS) entry which is preliminary data.</text>
</comment>
<dbReference type="Gene3D" id="3.40.1280.10">
    <property type="match status" value="1"/>
</dbReference>
<evidence type="ECO:0000256" key="4">
    <source>
        <dbReference type="ARBA" id="ARBA00022691"/>
    </source>
</evidence>
<dbReference type="EMBL" id="DSDY01000004">
    <property type="protein sequence ID" value="HDS10013.1"/>
    <property type="molecule type" value="Genomic_DNA"/>
</dbReference>
<evidence type="ECO:0000256" key="1">
    <source>
        <dbReference type="ARBA" id="ARBA00007228"/>
    </source>
</evidence>
<name>A0A7C1IH55_9CREN</name>
<dbReference type="GO" id="GO:0003723">
    <property type="term" value="F:RNA binding"/>
    <property type="evidence" value="ECO:0007669"/>
    <property type="project" value="InterPro"/>
</dbReference>
<dbReference type="CDD" id="cd18093">
    <property type="entry name" value="SpoU-like_TrmJ"/>
    <property type="match status" value="1"/>
</dbReference>
<dbReference type="PIRSF" id="PIRSF004808">
    <property type="entry name" value="LasT"/>
    <property type="match status" value="1"/>
</dbReference>
<evidence type="ECO:0000259" key="5">
    <source>
        <dbReference type="Pfam" id="PF00588"/>
    </source>
</evidence>
<dbReference type="PANTHER" id="PTHR42786:SF2">
    <property type="entry name" value="TRNA (CYTIDINE_URIDINE-2'-O-)-METHYLTRANSFERASE TRMJ"/>
    <property type="match status" value="1"/>
</dbReference>
<dbReference type="SUPFAM" id="SSF75217">
    <property type="entry name" value="alpha/beta knot"/>
    <property type="match status" value="1"/>
</dbReference>
<dbReference type="GO" id="GO:0008173">
    <property type="term" value="F:RNA methyltransferase activity"/>
    <property type="evidence" value="ECO:0007669"/>
    <property type="project" value="InterPro"/>
</dbReference>
<dbReference type="InterPro" id="IPR004384">
    <property type="entry name" value="RNA_MeTrfase_TrmJ/LasT"/>
</dbReference>
<sequence>MVKIVIVGIEGSVNLGFILRLAMNFDVEDIVLVNPQQIDWDEVKRFSAKAHPLIERLSIKNSFNEAFSPDELKVCTSAIISEEDFLRQSITMDEYRRLLIEREGRVALVFGRESTGLTREELKQCDVVLTIPTSSKYPALNISHAVAILLYETYVTLGKAYREPGRRPVLASSQDIQDIKDDVSKLVSCIAMDENKRERLTRSIINIISRGNPRKAEARALSFVLKRILRRMNCY</sequence>
<accession>A0A7C1IH55</accession>
<dbReference type="Pfam" id="PF00588">
    <property type="entry name" value="SpoU_methylase"/>
    <property type="match status" value="1"/>
</dbReference>
<organism evidence="6">
    <name type="scientific">Fervidicoccus fontis</name>
    <dbReference type="NCBI Taxonomy" id="683846"/>
    <lineage>
        <taxon>Archaea</taxon>
        <taxon>Thermoproteota</taxon>
        <taxon>Thermoprotei</taxon>
        <taxon>Fervidicoccales</taxon>
        <taxon>Fervidicoccaceae</taxon>
        <taxon>Fervidicoccus</taxon>
    </lineage>
</organism>
<dbReference type="GO" id="GO:0005829">
    <property type="term" value="C:cytosol"/>
    <property type="evidence" value="ECO:0007669"/>
    <property type="project" value="TreeGrafter"/>
</dbReference>
<gene>
    <name evidence="6" type="ORF">ENO04_00080</name>
</gene>
<dbReference type="InterPro" id="IPR029028">
    <property type="entry name" value="Alpha/beta_knot_MTases"/>
</dbReference>
<evidence type="ECO:0000313" key="6">
    <source>
        <dbReference type="EMBL" id="HDS10013.1"/>
    </source>
</evidence>
<proteinExistence type="inferred from homology"/>
<protein>
    <submittedName>
        <fullName evidence="6">RNA methyltransferase</fullName>
    </submittedName>
</protein>
<dbReference type="AlphaFoldDB" id="A0A7C1IH55"/>